<dbReference type="AlphaFoldDB" id="A0A2V4C5T2"/>
<sequence>MNFRKNYETEALKLSKACDIAIEALKKFPPAIWDKKTVLRFQNCYIEWKENALDPKPQYKSLASLKYSIEGVLTIFNEGSGDFVEYFWKEIKNQNLDYSRKDKLSKILKRGTIKSIIEFDYITDVIVSAEQENRITNQEFKLLSEMLGVFENKKRK</sequence>
<name>A0A2V4C5T2_9FLAO</name>
<organism evidence="1 2">
    <name type="scientific">Flavobacterium hydrophilum</name>
    <dbReference type="NCBI Taxonomy" id="2211445"/>
    <lineage>
        <taxon>Bacteria</taxon>
        <taxon>Pseudomonadati</taxon>
        <taxon>Bacteroidota</taxon>
        <taxon>Flavobacteriia</taxon>
        <taxon>Flavobacteriales</taxon>
        <taxon>Flavobacteriaceae</taxon>
        <taxon>Flavobacterium</taxon>
    </lineage>
</organism>
<protein>
    <submittedName>
        <fullName evidence="1">Uncharacterized protein</fullName>
    </submittedName>
</protein>
<dbReference type="RefSeq" id="WP_110345543.1">
    <property type="nucleotide sequence ID" value="NZ_QJHL01000001.1"/>
</dbReference>
<keyword evidence="2" id="KW-1185">Reference proteome</keyword>
<accession>A0A2V4C5T2</accession>
<dbReference type="EMBL" id="QJHL01000001">
    <property type="protein sequence ID" value="PXY46535.1"/>
    <property type="molecule type" value="Genomic_DNA"/>
</dbReference>
<evidence type="ECO:0000313" key="2">
    <source>
        <dbReference type="Proteomes" id="UP000247681"/>
    </source>
</evidence>
<dbReference type="Proteomes" id="UP000247681">
    <property type="component" value="Unassembled WGS sequence"/>
</dbReference>
<dbReference type="OrthoDB" id="666888at2"/>
<comment type="caution">
    <text evidence="1">The sequence shown here is derived from an EMBL/GenBank/DDBJ whole genome shotgun (WGS) entry which is preliminary data.</text>
</comment>
<proteinExistence type="predicted"/>
<evidence type="ECO:0000313" key="1">
    <source>
        <dbReference type="EMBL" id="PXY46535.1"/>
    </source>
</evidence>
<reference evidence="1 2" key="1">
    <citation type="submission" date="2018-05" db="EMBL/GenBank/DDBJ databases">
        <title>Flavobacterium sp. strain IMCC34758, incomplete genome.</title>
        <authorList>
            <person name="Joung Y."/>
        </authorList>
    </citation>
    <scope>NUCLEOTIDE SEQUENCE [LARGE SCALE GENOMIC DNA]</scope>
    <source>
        <strain evidence="1 2">IMCC34758</strain>
    </source>
</reference>
<gene>
    <name evidence="1" type="ORF">DMB68_05025</name>
</gene>